<evidence type="ECO:0000313" key="5">
    <source>
        <dbReference type="Proteomes" id="UP000319712"/>
    </source>
</evidence>
<evidence type="ECO:0000313" key="4">
    <source>
        <dbReference type="EMBL" id="SMO81661.1"/>
    </source>
</evidence>
<feature type="domain" description="YdbS-like PH" evidence="3">
    <location>
        <begin position="56"/>
        <end position="134"/>
    </location>
</feature>
<feature type="compositionally biased region" description="Acidic residues" evidence="1">
    <location>
        <begin position="490"/>
        <end position="515"/>
    </location>
</feature>
<dbReference type="PANTHER" id="PTHR34473">
    <property type="entry name" value="UPF0699 TRANSMEMBRANE PROTEIN YDBS"/>
    <property type="match status" value="1"/>
</dbReference>
<evidence type="ECO:0000259" key="3">
    <source>
        <dbReference type="Pfam" id="PF03703"/>
    </source>
</evidence>
<keyword evidence="2" id="KW-0812">Transmembrane</keyword>
<feature type="region of interest" description="Disordered" evidence="1">
    <location>
        <begin position="484"/>
        <end position="613"/>
    </location>
</feature>
<feature type="domain" description="YdbS-like PH" evidence="3">
    <location>
        <begin position="236"/>
        <end position="305"/>
    </location>
</feature>
<reference evidence="4 5" key="1">
    <citation type="submission" date="2017-05" db="EMBL/GenBank/DDBJ databases">
        <authorList>
            <person name="Varghese N."/>
            <person name="Submissions S."/>
        </authorList>
    </citation>
    <scope>NUCLEOTIDE SEQUENCE [LARGE SCALE GENOMIC DNA]</scope>
    <source>
        <strain evidence="4 5">DSM 19504</strain>
    </source>
</reference>
<name>A0A521EDY2_9EURY</name>
<feature type="transmembrane region" description="Helical" evidence="2">
    <location>
        <begin position="207"/>
        <end position="233"/>
    </location>
</feature>
<keyword evidence="5" id="KW-1185">Reference proteome</keyword>
<protein>
    <submittedName>
        <fullName evidence="4">Putative membrane protein</fullName>
    </submittedName>
</protein>
<dbReference type="RefSeq" id="WP_142987364.1">
    <property type="nucleotide sequence ID" value="NZ_FXTD01000010.1"/>
</dbReference>
<keyword evidence="2" id="KW-0472">Membrane</keyword>
<dbReference type="OrthoDB" id="107421at2157"/>
<feature type="transmembrane region" description="Helical" evidence="2">
    <location>
        <begin position="341"/>
        <end position="363"/>
    </location>
</feature>
<dbReference type="Pfam" id="PF03703">
    <property type="entry name" value="bPH_2"/>
    <property type="match status" value="3"/>
</dbReference>
<gene>
    <name evidence="4" type="ORF">SAMN06264867_11044</name>
</gene>
<feature type="compositionally biased region" description="Basic and acidic residues" evidence="1">
    <location>
        <begin position="529"/>
        <end position="538"/>
    </location>
</feature>
<feature type="transmembrane region" description="Helical" evidence="2">
    <location>
        <begin position="34"/>
        <end position="54"/>
    </location>
</feature>
<feature type="compositionally biased region" description="Acidic residues" evidence="1">
    <location>
        <begin position="560"/>
        <end position="581"/>
    </location>
</feature>
<organism evidence="4 5">
    <name type="scientific">Halorubrum cibi</name>
    <dbReference type="NCBI Taxonomy" id="413815"/>
    <lineage>
        <taxon>Archaea</taxon>
        <taxon>Methanobacteriati</taxon>
        <taxon>Methanobacteriota</taxon>
        <taxon>Stenosarchaea group</taxon>
        <taxon>Halobacteria</taxon>
        <taxon>Halobacteriales</taxon>
        <taxon>Haloferacaceae</taxon>
        <taxon>Halorubrum</taxon>
    </lineage>
</organism>
<evidence type="ECO:0000256" key="1">
    <source>
        <dbReference type="SAM" id="MobiDB-lite"/>
    </source>
</evidence>
<keyword evidence="2" id="KW-1133">Transmembrane helix</keyword>
<sequence>MKLAPQSIPYRALQKVAGVVVVLFFVVNDSEWGFPAAAGATGAVLLVAGAYEVAYYRRFEYELTEDTLDIRSGVISRREREIPYRRIQNVDVSRSVIQRAIGVAAVDLETAGGSSTEGSIRFVTPEEATRLQREVQRRKSAGSAADDGDAAGEDRGPVEEELFAISPRELALVGALSFDGRLIGLLAFAGSGSVPVVSGYLPDVSTLALSAVAVAAVGALFLVSWGIGAAVSFSNYYGFRLARAGDELRYERGLFRRYSGSIPTEKVQTLTVSDNPAKRALGYATLSIETAGYAPGQGGEYGSEAAIPIARSGRVYELAREIESFGDPSFRRPPRRIRWRYAFRYALLLAVLVGVAFAVDWYVAADIPWYAPAALLLAVPPAAHLKWKHRGYWLGEDHLVTRNGFWSRSVRIVPYYRIQNVIDSRSVFQRRWSVATVVADTAGTSSLTGSDAAAVDFDVEEAVDLQSELAGRLQEALRDRRSEVGSFEWFEGDGETDGEGDADAEAPDESPDIPDEGVVRSDFSASTRDYSEPAERVDTGGYAVDRFPSDADVAHRPDGEESSTDAVDDDGDGIDGGDDADGGSAEVGGDAAEDAADDSDGSGEAETDESQER</sequence>
<feature type="transmembrane region" description="Helical" evidence="2">
    <location>
        <begin position="182"/>
        <end position="201"/>
    </location>
</feature>
<dbReference type="Proteomes" id="UP000319712">
    <property type="component" value="Unassembled WGS sequence"/>
</dbReference>
<dbReference type="AlphaFoldDB" id="A0A521EDY2"/>
<accession>A0A521EDY2</accession>
<dbReference type="InterPro" id="IPR005182">
    <property type="entry name" value="YdbS-like_PH"/>
</dbReference>
<proteinExistence type="predicted"/>
<feature type="transmembrane region" description="Helical" evidence="2">
    <location>
        <begin position="12"/>
        <end position="28"/>
    </location>
</feature>
<feature type="compositionally biased region" description="Acidic residues" evidence="1">
    <location>
        <begin position="591"/>
        <end position="613"/>
    </location>
</feature>
<evidence type="ECO:0000256" key="2">
    <source>
        <dbReference type="SAM" id="Phobius"/>
    </source>
</evidence>
<feature type="region of interest" description="Disordered" evidence="1">
    <location>
        <begin position="133"/>
        <end position="154"/>
    </location>
</feature>
<feature type="domain" description="YdbS-like PH" evidence="3">
    <location>
        <begin position="387"/>
        <end position="467"/>
    </location>
</feature>
<dbReference type="PANTHER" id="PTHR34473:SF3">
    <property type="entry name" value="TRANSMEMBRANE PROTEIN-RELATED"/>
    <property type="match status" value="1"/>
</dbReference>
<feature type="compositionally biased region" description="Basic and acidic residues" evidence="1">
    <location>
        <begin position="547"/>
        <end position="559"/>
    </location>
</feature>
<dbReference type="EMBL" id="FXTD01000010">
    <property type="protein sequence ID" value="SMO81661.1"/>
    <property type="molecule type" value="Genomic_DNA"/>
</dbReference>